<dbReference type="EMBL" id="KV000485">
    <property type="protein sequence ID" value="KZV40233.1"/>
    <property type="molecule type" value="Genomic_DNA"/>
</dbReference>
<organism evidence="1 2">
    <name type="scientific">Dorcoceras hygrometricum</name>
    <dbReference type="NCBI Taxonomy" id="472368"/>
    <lineage>
        <taxon>Eukaryota</taxon>
        <taxon>Viridiplantae</taxon>
        <taxon>Streptophyta</taxon>
        <taxon>Embryophyta</taxon>
        <taxon>Tracheophyta</taxon>
        <taxon>Spermatophyta</taxon>
        <taxon>Magnoliopsida</taxon>
        <taxon>eudicotyledons</taxon>
        <taxon>Gunneridae</taxon>
        <taxon>Pentapetalae</taxon>
        <taxon>asterids</taxon>
        <taxon>lamiids</taxon>
        <taxon>Lamiales</taxon>
        <taxon>Gesneriaceae</taxon>
        <taxon>Didymocarpoideae</taxon>
        <taxon>Trichosporeae</taxon>
        <taxon>Loxocarpinae</taxon>
        <taxon>Dorcoceras</taxon>
    </lineage>
</organism>
<dbReference type="Proteomes" id="UP000250235">
    <property type="component" value="Unassembled WGS sequence"/>
</dbReference>
<protein>
    <submittedName>
        <fullName evidence="1">Uncharacterized protein</fullName>
    </submittedName>
</protein>
<dbReference type="AlphaFoldDB" id="A0A2Z7C056"/>
<evidence type="ECO:0000313" key="1">
    <source>
        <dbReference type="EMBL" id="KZV40233.1"/>
    </source>
</evidence>
<keyword evidence="2" id="KW-1185">Reference proteome</keyword>
<gene>
    <name evidence="1" type="ORF">F511_38784</name>
</gene>
<proteinExistence type="predicted"/>
<reference evidence="1 2" key="1">
    <citation type="journal article" date="2015" name="Proc. Natl. Acad. Sci. U.S.A.">
        <title>The resurrection genome of Boea hygrometrica: A blueprint for survival of dehydration.</title>
        <authorList>
            <person name="Xiao L."/>
            <person name="Yang G."/>
            <person name="Zhang L."/>
            <person name="Yang X."/>
            <person name="Zhao S."/>
            <person name="Ji Z."/>
            <person name="Zhou Q."/>
            <person name="Hu M."/>
            <person name="Wang Y."/>
            <person name="Chen M."/>
            <person name="Xu Y."/>
            <person name="Jin H."/>
            <person name="Xiao X."/>
            <person name="Hu G."/>
            <person name="Bao F."/>
            <person name="Hu Y."/>
            <person name="Wan P."/>
            <person name="Li L."/>
            <person name="Deng X."/>
            <person name="Kuang T."/>
            <person name="Xiang C."/>
            <person name="Zhu J.K."/>
            <person name="Oliver M.J."/>
            <person name="He Y."/>
        </authorList>
    </citation>
    <scope>NUCLEOTIDE SEQUENCE [LARGE SCALE GENOMIC DNA]</scope>
    <source>
        <strain evidence="2">cv. XS01</strain>
    </source>
</reference>
<accession>A0A2Z7C056</accession>
<evidence type="ECO:0000313" key="2">
    <source>
        <dbReference type="Proteomes" id="UP000250235"/>
    </source>
</evidence>
<name>A0A2Z7C056_9LAMI</name>
<sequence length="215" mass="24132">MRLKFLGTDVPFRAPGKKKEMKMYRLLLDIVAKALCAKPGSFDVTLVAMVHTPTKKSQGFAVQVSVLLQNLVKADLREIVKLHPQKVLNNKSVHTFMKIIWVLVKLVRPTGFRGGADDASTAASQREHVESPVAVEIGGGNQEDSMELPMMFGVASFNVSQRRKCRFALPTARVEENLRSSPDSVQRVKDQECEIRKLIRLIELINRVLLRSALR</sequence>